<keyword evidence="4" id="KW-1185">Reference proteome</keyword>
<accession>A0A947DE82</accession>
<evidence type="ECO:0000256" key="2">
    <source>
        <dbReference type="SAM" id="SignalP"/>
    </source>
</evidence>
<gene>
    <name evidence="3" type="ORF">IXB50_07535</name>
</gene>
<comment type="caution">
    <text evidence="3">The sequence shown here is derived from an EMBL/GenBank/DDBJ whole genome shotgun (WGS) entry which is preliminary data.</text>
</comment>
<feature type="signal peptide" evidence="2">
    <location>
        <begin position="1"/>
        <end position="20"/>
    </location>
</feature>
<keyword evidence="2" id="KW-0732">Signal</keyword>
<name>A0A947DE82_9CYAN</name>
<dbReference type="AlphaFoldDB" id="A0A947DE82"/>
<organism evidence="3 4">
    <name type="scientific">Leptothoe spongobia TAU-MAC 1115</name>
    <dbReference type="NCBI Taxonomy" id="1967444"/>
    <lineage>
        <taxon>Bacteria</taxon>
        <taxon>Bacillati</taxon>
        <taxon>Cyanobacteriota</taxon>
        <taxon>Cyanophyceae</taxon>
        <taxon>Nodosilineales</taxon>
        <taxon>Cymatolegaceae</taxon>
        <taxon>Leptothoe</taxon>
        <taxon>Leptothoe spongobia</taxon>
    </lineage>
</organism>
<dbReference type="Proteomes" id="UP000717364">
    <property type="component" value="Unassembled WGS sequence"/>
</dbReference>
<reference evidence="3" key="1">
    <citation type="submission" date="2020-11" db="EMBL/GenBank/DDBJ databases">
        <authorList>
            <person name="Konstantinou D."/>
            <person name="Gkelis S."/>
            <person name="Popin R."/>
            <person name="Fewer D."/>
            <person name="Sivonen K."/>
        </authorList>
    </citation>
    <scope>NUCLEOTIDE SEQUENCE</scope>
    <source>
        <strain evidence="3">TAU-MAC 1115</strain>
    </source>
</reference>
<evidence type="ECO:0000313" key="4">
    <source>
        <dbReference type="Proteomes" id="UP000717364"/>
    </source>
</evidence>
<feature type="chain" id="PRO_5036865211" evidence="2">
    <location>
        <begin position="21"/>
        <end position="55"/>
    </location>
</feature>
<sequence length="55" mass="5895">MTKTLLISHLLVVADAAAFAMDTRPELLPQTASAEQPFQPPPPGIPQRRLSGGTR</sequence>
<feature type="region of interest" description="Disordered" evidence="1">
    <location>
        <begin position="27"/>
        <end position="55"/>
    </location>
</feature>
<reference evidence="3" key="2">
    <citation type="journal article" date="2021" name="Mar. Drugs">
        <title>Genome Reduction and Secondary Metabolism of the Marine Sponge-Associated Cyanobacterium Leptothoe.</title>
        <authorList>
            <person name="Konstantinou D."/>
            <person name="Popin R.V."/>
            <person name="Fewer D.P."/>
            <person name="Sivonen K."/>
            <person name="Gkelis S."/>
        </authorList>
    </citation>
    <scope>NUCLEOTIDE SEQUENCE</scope>
    <source>
        <strain evidence="3">TAU-MAC 1115</strain>
    </source>
</reference>
<protein>
    <submittedName>
        <fullName evidence="3">Uncharacterized protein</fullName>
    </submittedName>
</protein>
<evidence type="ECO:0000313" key="3">
    <source>
        <dbReference type="EMBL" id="MBT9315275.1"/>
    </source>
</evidence>
<evidence type="ECO:0000256" key="1">
    <source>
        <dbReference type="SAM" id="MobiDB-lite"/>
    </source>
</evidence>
<dbReference type="EMBL" id="JADOES010000010">
    <property type="protein sequence ID" value="MBT9315275.1"/>
    <property type="molecule type" value="Genomic_DNA"/>
</dbReference>
<proteinExistence type="predicted"/>